<gene>
    <name evidence="2" type="ORF">CR513_45637</name>
</gene>
<keyword evidence="1" id="KW-0472">Membrane</keyword>
<feature type="non-terminal residue" evidence="2">
    <location>
        <position position="1"/>
    </location>
</feature>
<organism evidence="2 3">
    <name type="scientific">Mucuna pruriens</name>
    <name type="common">Velvet bean</name>
    <name type="synonym">Dolichos pruriens</name>
    <dbReference type="NCBI Taxonomy" id="157652"/>
    <lineage>
        <taxon>Eukaryota</taxon>
        <taxon>Viridiplantae</taxon>
        <taxon>Streptophyta</taxon>
        <taxon>Embryophyta</taxon>
        <taxon>Tracheophyta</taxon>
        <taxon>Spermatophyta</taxon>
        <taxon>Magnoliopsida</taxon>
        <taxon>eudicotyledons</taxon>
        <taxon>Gunneridae</taxon>
        <taxon>Pentapetalae</taxon>
        <taxon>rosids</taxon>
        <taxon>fabids</taxon>
        <taxon>Fabales</taxon>
        <taxon>Fabaceae</taxon>
        <taxon>Papilionoideae</taxon>
        <taxon>50 kb inversion clade</taxon>
        <taxon>NPAAA clade</taxon>
        <taxon>indigoferoid/millettioid clade</taxon>
        <taxon>Phaseoleae</taxon>
        <taxon>Mucuna</taxon>
    </lineage>
</organism>
<reference evidence="2" key="1">
    <citation type="submission" date="2018-05" db="EMBL/GenBank/DDBJ databases">
        <title>Draft genome of Mucuna pruriens seed.</title>
        <authorList>
            <person name="Nnadi N.E."/>
            <person name="Vos R."/>
            <person name="Hasami M.H."/>
            <person name="Devisetty U.K."/>
            <person name="Aguiy J.C."/>
        </authorList>
    </citation>
    <scope>NUCLEOTIDE SEQUENCE [LARGE SCALE GENOMIC DNA]</scope>
    <source>
        <tissue evidence="2">Seed</tissue>
    </source>
</reference>
<dbReference type="EMBL" id="QJKJ01010126">
    <property type="protein sequence ID" value="RDX74600.1"/>
    <property type="molecule type" value="Genomic_DNA"/>
</dbReference>
<evidence type="ECO:0000256" key="1">
    <source>
        <dbReference type="SAM" id="Phobius"/>
    </source>
</evidence>
<evidence type="ECO:0000313" key="3">
    <source>
        <dbReference type="Proteomes" id="UP000257109"/>
    </source>
</evidence>
<sequence length="332" mass="38134">MKSSRPDRLHLDQSRLLGLADSFSGELCTFQVPLEFIFSYLHYFHSLALISYAYGGARCYHWCFSRSRKCKSRIEKPKIARGNRLDYQRTLVDLILSVLASEGEPLPSTMVIVVEDGVTKSRPCSETESIRLCSVRLHLVETVSDKACRVHIEPVSAEIVSDKALPSPYQTSLYRERVGTLYSRVSVLLWFSYKITIEHTVSLRKFDLRSSTDPLYNLDLELELTLHRLRKARKIVVAPVLPLTLTSFLLIFPFHFVEPGQMENNDKTLKELTTPDVVYQPWCIQYPQLEPTQTYELKSGLIHLLPKFHGLAGEDPHKHLKEFNMVCSTMRS</sequence>
<dbReference type="OrthoDB" id="911638at2759"/>
<feature type="transmembrane region" description="Helical" evidence="1">
    <location>
        <begin position="235"/>
        <end position="257"/>
    </location>
</feature>
<evidence type="ECO:0000313" key="2">
    <source>
        <dbReference type="EMBL" id="RDX74600.1"/>
    </source>
</evidence>
<dbReference type="AlphaFoldDB" id="A0A371F8J1"/>
<keyword evidence="1" id="KW-0812">Transmembrane</keyword>
<protein>
    <submittedName>
        <fullName evidence="2">Uncharacterized protein</fullName>
    </submittedName>
</protein>
<accession>A0A371F8J1</accession>
<keyword evidence="3" id="KW-1185">Reference proteome</keyword>
<name>A0A371F8J1_MUCPR</name>
<comment type="caution">
    <text evidence="2">The sequence shown here is derived from an EMBL/GenBank/DDBJ whole genome shotgun (WGS) entry which is preliminary data.</text>
</comment>
<keyword evidence="1" id="KW-1133">Transmembrane helix</keyword>
<proteinExistence type="predicted"/>
<dbReference type="Proteomes" id="UP000257109">
    <property type="component" value="Unassembled WGS sequence"/>
</dbReference>